<dbReference type="EMBL" id="BAABHA010000015">
    <property type="protein sequence ID" value="GAA4393514.1"/>
    <property type="molecule type" value="Genomic_DNA"/>
</dbReference>
<proteinExistence type="predicted"/>
<dbReference type="RefSeq" id="WP_345227996.1">
    <property type="nucleotide sequence ID" value="NZ_BAABHA010000015.1"/>
</dbReference>
<comment type="caution">
    <text evidence="1">The sequence shown here is derived from an EMBL/GenBank/DDBJ whole genome shotgun (WGS) entry which is preliminary data.</text>
</comment>
<evidence type="ECO:0000313" key="1">
    <source>
        <dbReference type="EMBL" id="GAA4393514.1"/>
    </source>
</evidence>
<evidence type="ECO:0000313" key="2">
    <source>
        <dbReference type="Proteomes" id="UP001500454"/>
    </source>
</evidence>
<accession>A0ABP8JN65</accession>
<protein>
    <recommendedName>
        <fullName evidence="3">Arc family DNA-binding protein</fullName>
    </recommendedName>
</protein>
<keyword evidence="2" id="KW-1185">Reference proteome</keyword>
<sequence length="54" mass="6088">MLKNQKPVIMWVPQETRSALKEVARANGEQLYQTVQRLATEAKSNTVPPKLPTP</sequence>
<reference evidence="2" key="1">
    <citation type="journal article" date="2019" name="Int. J. Syst. Evol. Microbiol.">
        <title>The Global Catalogue of Microorganisms (GCM) 10K type strain sequencing project: providing services to taxonomists for standard genome sequencing and annotation.</title>
        <authorList>
            <consortium name="The Broad Institute Genomics Platform"/>
            <consortium name="The Broad Institute Genome Sequencing Center for Infectious Disease"/>
            <person name="Wu L."/>
            <person name="Ma J."/>
        </authorList>
    </citation>
    <scope>NUCLEOTIDE SEQUENCE [LARGE SCALE GENOMIC DNA]</scope>
    <source>
        <strain evidence="2">JCM 17924</strain>
    </source>
</reference>
<dbReference type="Proteomes" id="UP001500454">
    <property type="component" value="Unassembled WGS sequence"/>
</dbReference>
<organism evidence="1 2">
    <name type="scientific">Hymenobacter koreensis</name>
    <dbReference type="NCBI Taxonomy" id="1084523"/>
    <lineage>
        <taxon>Bacteria</taxon>
        <taxon>Pseudomonadati</taxon>
        <taxon>Bacteroidota</taxon>
        <taxon>Cytophagia</taxon>
        <taxon>Cytophagales</taxon>
        <taxon>Hymenobacteraceae</taxon>
        <taxon>Hymenobacter</taxon>
    </lineage>
</organism>
<evidence type="ECO:0008006" key="3">
    <source>
        <dbReference type="Google" id="ProtNLM"/>
    </source>
</evidence>
<name>A0ABP8JN65_9BACT</name>
<gene>
    <name evidence="1" type="ORF">GCM10023186_45140</name>
</gene>